<feature type="compositionally biased region" description="Polar residues" evidence="1">
    <location>
        <begin position="12"/>
        <end position="28"/>
    </location>
</feature>
<sequence length="209" mass="23216">MPQLNFRGQPFRETTSLLRVPTATSDASTMAEKSRGTAREIKEPRKTVASGAHWPDENESSTSDSSQSAANAAMVGASLEFTKKKKNTDFHALFRSVPEEEVLIDEFICALQREILVQGKLYVTRSHICFYANIFGWVTQLVIAFTEVVNIEKKMAALLFPSAIQIATLHSKVIGSSWFLAPACARSGTNPFLSISSHRFYREMLHTIG</sequence>
<feature type="domain" description="GRAM" evidence="2">
    <location>
        <begin position="88"/>
        <end position="155"/>
    </location>
</feature>
<dbReference type="Gene3D" id="2.30.29.30">
    <property type="entry name" value="Pleckstrin-homology domain (PH domain)/Phosphotyrosine-binding domain (PTB)"/>
    <property type="match status" value="1"/>
</dbReference>
<dbReference type="Proteomes" id="UP000673691">
    <property type="component" value="Unassembled WGS sequence"/>
</dbReference>
<dbReference type="GO" id="GO:0005739">
    <property type="term" value="C:mitochondrion"/>
    <property type="evidence" value="ECO:0007669"/>
    <property type="project" value="TreeGrafter"/>
</dbReference>
<dbReference type="InterPro" id="IPR051482">
    <property type="entry name" value="Cholesterol_transport"/>
</dbReference>
<feature type="region of interest" description="Disordered" evidence="1">
    <location>
        <begin position="1"/>
        <end position="67"/>
    </location>
</feature>
<dbReference type="Pfam" id="PF02893">
    <property type="entry name" value="GRAM"/>
    <property type="match status" value="1"/>
</dbReference>
<gene>
    <name evidence="3" type="ORF">BJ554DRAFT_5425</name>
</gene>
<evidence type="ECO:0000313" key="4">
    <source>
        <dbReference type="Proteomes" id="UP000673691"/>
    </source>
</evidence>
<dbReference type="GO" id="GO:0005789">
    <property type="term" value="C:endoplasmic reticulum membrane"/>
    <property type="evidence" value="ECO:0007669"/>
    <property type="project" value="TreeGrafter"/>
</dbReference>
<dbReference type="GO" id="GO:0032366">
    <property type="term" value="P:intracellular sterol transport"/>
    <property type="evidence" value="ECO:0007669"/>
    <property type="project" value="TreeGrafter"/>
</dbReference>
<evidence type="ECO:0000259" key="2">
    <source>
        <dbReference type="SMART" id="SM00568"/>
    </source>
</evidence>
<dbReference type="EMBL" id="JAEFCI010002379">
    <property type="protein sequence ID" value="KAG5462273.1"/>
    <property type="molecule type" value="Genomic_DNA"/>
</dbReference>
<dbReference type="GO" id="GO:0005886">
    <property type="term" value="C:plasma membrane"/>
    <property type="evidence" value="ECO:0007669"/>
    <property type="project" value="TreeGrafter"/>
</dbReference>
<dbReference type="PANTHER" id="PTHR23319">
    <property type="entry name" value="GRAM DOMAIN CONTAINING 1B, ISOFORM E"/>
    <property type="match status" value="1"/>
</dbReference>
<dbReference type="GO" id="GO:0032934">
    <property type="term" value="F:sterol binding"/>
    <property type="evidence" value="ECO:0007669"/>
    <property type="project" value="TreeGrafter"/>
</dbReference>
<dbReference type="GO" id="GO:0032541">
    <property type="term" value="C:cortical endoplasmic reticulum"/>
    <property type="evidence" value="ECO:0007669"/>
    <property type="project" value="TreeGrafter"/>
</dbReference>
<evidence type="ECO:0000256" key="1">
    <source>
        <dbReference type="SAM" id="MobiDB-lite"/>
    </source>
</evidence>
<dbReference type="GO" id="GO:0120015">
    <property type="term" value="F:sterol transfer activity"/>
    <property type="evidence" value="ECO:0007669"/>
    <property type="project" value="TreeGrafter"/>
</dbReference>
<dbReference type="AlphaFoldDB" id="A0A8H8A0A0"/>
<accession>A0A8H8A0A0</accession>
<reference evidence="3 4" key="1">
    <citation type="journal article" name="Sci. Rep.">
        <title>Genome-scale phylogenetic analyses confirm Olpidium as the closest living zoosporic fungus to the non-flagellated, terrestrial fungi.</title>
        <authorList>
            <person name="Chang Y."/>
            <person name="Rochon D."/>
            <person name="Sekimoto S."/>
            <person name="Wang Y."/>
            <person name="Chovatia M."/>
            <person name="Sandor L."/>
            <person name="Salamov A."/>
            <person name="Grigoriev I.V."/>
            <person name="Stajich J.E."/>
            <person name="Spatafora J.W."/>
        </authorList>
    </citation>
    <scope>NUCLEOTIDE SEQUENCE [LARGE SCALE GENOMIC DNA]</scope>
    <source>
        <strain evidence="3">S191</strain>
    </source>
</reference>
<feature type="compositionally biased region" description="Basic and acidic residues" evidence="1">
    <location>
        <begin position="32"/>
        <end position="46"/>
    </location>
</feature>
<dbReference type="PANTHER" id="PTHR23319:SF4">
    <property type="entry name" value="GRAM DOMAIN CONTAINING 1B, ISOFORM E"/>
    <property type="match status" value="1"/>
</dbReference>
<organism evidence="3 4">
    <name type="scientific">Olpidium bornovanus</name>
    <dbReference type="NCBI Taxonomy" id="278681"/>
    <lineage>
        <taxon>Eukaryota</taxon>
        <taxon>Fungi</taxon>
        <taxon>Fungi incertae sedis</taxon>
        <taxon>Olpidiomycota</taxon>
        <taxon>Olpidiomycotina</taxon>
        <taxon>Olpidiomycetes</taxon>
        <taxon>Olpidiales</taxon>
        <taxon>Olpidiaceae</taxon>
        <taxon>Olpidium</taxon>
    </lineage>
</organism>
<comment type="caution">
    <text evidence="3">The sequence shown here is derived from an EMBL/GenBank/DDBJ whole genome shotgun (WGS) entry which is preliminary data.</text>
</comment>
<proteinExistence type="predicted"/>
<dbReference type="GO" id="GO:0140268">
    <property type="term" value="C:endoplasmic reticulum-plasma membrane contact site"/>
    <property type="evidence" value="ECO:0007669"/>
    <property type="project" value="TreeGrafter"/>
</dbReference>
<dbReference type="InterPro" id="IPR004182">
    <property type="entry name" value="GRAM"/>
</dbReference>
<dbReference type="InterPro" id="IPR011993">
    <property type="entry name" value="PH-like_dom_sf"/>
</dbReference>
<dbReference type="OrthoDB" id="2162691at2759"/>
<evidence type="ECO:0000313" key="3">
    <source>
        <dbReference type="EMBL" id="KAG5462273.1"/>
    </source>
</evidence>
<dbReference type="CDD" id="cd13220">
    <property type="entry name" value="PH-GRAM_GRAMDC"/>
    <property type="match status" value="1"/>
</dbReference>
<keyword evidence="4" id="KW-1185">Reference proteome</keyword>
<name>A0A8H8A0A0_9FUNG</name>
<protein>
    <submittedName>
        <fullName evidence="3">GRAM domain-containing protein</fullName>
    </submittedName>
</protein>
<dbReference type="SMART" id="SM00568">
    <property type="entry name" value="GRAM"/>
    <property type="match status" value="1"/>
</dbReference>